<dbReference type="InterPro" id="IPR016195">
    <property type="entry name" value="Pol/histidinol_Pase-like"/>
</dbReference>
<dbReference type="SUPFAM" id="SSF48452">
    <property type="entry name" value="TPR-like"/>
    <property type="match status" value="1"/>
</dbReference>
<evidence type="ECO:0000313" key="2">
    <source>
        <dbReference type="EMBL" id="OGK04412.1"/>
    </source>
</evidence>
<sequence>MVKSQASFLVFFGMLLHSLVLFSASLPTEMIWVKGNLHTHTTNSDGRQPPATMVRWYKDNGYNFLFITDHNFLTTFQAESLKTMQLPNFLVLTGEEVSCSFNKHANVFCMTRTLFDSLEFIHPFLYLRNMLDLARSANALISINHPDWRFCVSTYDLMALSGVTHFELINEGKDGDNMGDSLHPSTEKMWDSLLTAGKRIFALTGDDAHNIDTTRIGRAFIMVKTRDLSAGEILRSLKKGLCYGSTGPLFKSIEATQNTFRVSSEKPAHIEFIGTHGRTLTSVYGQEAEISLDTGEIYVRARITDSDSLRAWTQPVYLKHADLADSTEREADRFVQPLMRAEKLYCTGRLTAALDLYDSAMKHIPLTHPYREEMFFGILQRKGRICEVQGKEKEALKYFEQVLAGSPSETHKIMAAKEVYALTGSKPQNPHLPFVLCTSISLGNGPTPVIDGKEDDTLWEKSAWIPFREYKAGFSDSVFFKIRHNASNIYIIIKAFLPDTNGLRAFDPLKNEYVGFFADPGRLGMAVVSAGNSTKKLTVKSRINIPERFFISEYKIPVKLFCTTPVKKGDLWSFNIARSYGKYGDHGWQAFFAKANQSGWADRSGEASKAPYLGLLRFE</sequence>
<dbReference type="GO" id="GO:0035312">
    <property type="term" value="F:5'-3' DNA exonuclease activity"/>
    <property type="evidence" value="ECO:0007669"/>
    <property type="project" value="TreeGrafter"/>
</dbReference>
<dbReference type="AlphaFoldDB" id="A0A1F7FD20"/>
<proteinExistence type="predicted"/>
<dbReference type="SUPFAM" id="SSF49344">
    <property type="entry name" value="CBD9-like"/>
    <property type="match status" value="1"/>
</dbReference>
<dbReference type="InterPro" id="IPR052018">
    <property type="entry name" value="PHP_domain"/>
</dbReference>
<dbReference type="PANTHER" id="PTHR42924">
    <property type="entry name" value="EXONUCLEASE"/>
    <property type="match status" value="1"/>
</dbReference>
<dbReference type="EMBL" id="MFYX01000073">
    <property type="protein sequence ID" value="OGK04412.1"/>
    <property type="molecule type" value="Genomic_DNA"/>
</dbReference>
<evidence type="ECO:0000259" key="1">
    <source>
        <dbReference type="SMART" id="SM00481"/>
    </source>
</evidence>
<dbReference type="Proteomes" id="UP000179243">
    <property type="component" value="Unassembled WGS sequence"/>
</dbReference>
<dbReference type="GO" id="GO:0004534">
    <property type="term" value="F:5'-3' RNA exonuclease activity"/>
    <property type="evidence" value="ECO:0007669"/>
    <property type="project" value="TreeGrafter"/>
</dbReference>
<dbReference type="PANTHER" id="PTHR42924:SF3">
    <property type="entry name" value="POLYMERASE_HISTIDINOL PHOSPHATASE N-TERMINAL DOMAIN-CONTAINING PROTEIN"/>
    <property type="match status" value="1"/>
</dbReference>
<dbReference type="InterPro" id="IPR011990">
    <property type="entry name" value="TPR-like_helical_dom_sf"/>
</dbReference>
<accession>A0A1F7FD20</accession>
<dbReference type="SMART" id="SM00481">
    <property type="entry name" value="POLIIIAc"/>
    <property type="match status" value="1"/>
</dbReference>
<organism evidence="2 3">
    <name type="scientific">Candidatus Raymondbacteria bacterium RIFOXYD12_FULL_49_13</name>
    <dbReference type="NCBI Taxonomy" id="1817890"/>
    <lineage>
        <taxon>Bacteria</taxon>
        <taxon>Raymondiibacteriota</taxon>
    </lineage>
</organism>
<protein>
    <recommendedName>
        <fullName evidence="1">Polymerase/histidinol phosphatase N-terminal domain-containing protein</fullName>
    </recommendedName>
</protein>
<feature type="domain" description="Polymerase/histidinol phosphatase N-terminal" evidence="1">
    <location>
        <begin position="35"/>
        <end position="101"/>
    </location>
</feature>
<dbReference type="SUPFAM" id="SSF89550">
    <property type="entry name" value="PHP domain-like"/>
    <property type="match status" value="1"/>
</dbReference>
<dbReference type="Gene3D" id="2.60.40.1190">
    <property type="match status" value="1"/>
</dbReference>
<dbReference type="InterPro" id="IPR003141">
    <property type="entry name" value="Pol/His_phosphatase_N"/>
</dbReference>
<gene>
    <name evidence="2" type="ORF">A2519_18585</name>
</gene>
<evidence type="ECO:0000313" key="3">
    <source>
        <dbReference type="Proteomes" id="UP000179243"/>
    </source>
</evidence>
<name>A0A1F7FD20_UNCRA</name>
<dbReference type="NCBIfam" id="NF038032">
    <property type="entry name" value="CehA_McbA_metalo"/>
    <property type="match status" value="1"/>
</dbReference>
<reference evidence="2 3" key="1">
    <citation type="journal article" date="2016" name="Nat. Commun.">
        <title>Thousands of microbial genomes shed light on interconnected biogeochemical processes in an aquifer system.</title>
        <authorList>
            <person name="Anantharaman K."/>
            <person name="Brown C.T."/>
            <person name="Hug L.A."/>
            <person name="Sharon I."/>
            <person name="Castelle C.J."/>
            <person name="Probst A.J."/>
            <person name="Thomas B.C."/>
            <person name="Singh A."/>
            <person name="Wilkins M.J."/>
            <person name="Karaoz U."/>
            <person name="Brodie E.L."/>
            <person name="Williams K.H."/>
            <person name="Hubbard S.S."/>
            <person name="Banfield J.F."/>
        </authorList>
    </citation>
    <scope>NUCLEOTIDE SEQUENCE [LARGE SCALE GENOMIC DNA]</scope>
</reference>
<comment type="caution">
    <text evidence="2">The sequence shown here is derived from an EMBL/GenBank/DDBJ whole genome shotgun (WGS) entry which is preliminary data.</text>
</comment>
<dbReference type="Gene3D" id="3.20.20.140">
    <property type="entry name" value="Metal-dependent hydrolases"/>
    <property type="match status" value="1"/>
</dbReference>